<evidence type="ECO:0000313" key="3">
    <source>
        <dbReference type="Proteomes" id="UP000823749"/>
    </source>
</evidence>
<reference evidence="2" key="1">
    <citation type="submission" date="2020-08" db="EMBL/GenBank/DDBJ databases">
        <title>Plant Genome Project.</title>
        <authorList>
            <person name="Zhang R.-G."/>
        </authorList>
    </citation>
    <scope>NUCLEOTIDE SEQUENCE</scope>
    <source>
        <strain evidence="2">WSP0</strain>
        <tissue evidence="2">Leaf</tissue>
    </source>
</reference>
<evidence type="ECO:0000256" key="1">
    <source>
        <dbReference type="SAM" id="Phobius"/>
    </source>
</evidence>
<keyword evidence="1" id="KW-0812">Transmembrane</keyword>
<protein>
    <submittedName>
        <fullName evidence="2">Uncharacterized protein</fullName>
    </submittedName>
</protein>
<dbReference type="AlphaFoldDB" id="A0AAV6K5K2"/>
<feature type="transmembrane region" description="Helical" evidence="1">
    <location>
        <begin position="120"/>
        <end position="146"/>
    </location>
</feature>
<keyword evidence="1" id="KW-0472">Membrane</keyword>
<dbReference type="Proteomes" id="UP000823749">
    <property type="component" value="Chromosome 5"/>
</dbReference>
<keyword evidence="3" id="KW-1185">Reference proteome</keyword>
<proteinExistence type="predicted"/>
<evidence type="ECO:0000313" key="2">
    <source>
        <dbReference type="EMBL" id="KAG5547637.1"/>
    </source>
</evidence>
<feature type="transmembrane region" description="Helical" evidence="1">
    <location>
        <begin position="81"/>
        <end position="108"/>
    </location>
</feature>
<keyword evidence="1" id="KW-1133">Transmembrane helix</keyword>
<name>A0AAV6K5K2_9ERIC</name>
<sequence>MRAPSAPSVRFHALWIYASGLCFSSRLPDSSALSFRLCFLEPLVRCASGAVLSAGLLLLVLVVPLSHLCFLFLGCKLRFPFCYFGCYCSTVISGVKICFLLLLGASVASGCGDCVLVLEMLLFSCLGGVRSVLVAAHFGFICGMVVHAPFIRWDIIKNPFAVSKRRVLYYLETAQGEQVVAALQVRGQDNRLVYEPFPEFLEDYQGLLNLGDVSDIEHQPFGTFGNRSGYTILLHRGPSCSPSQVPALQPRVVILRIRFASTDWFSFAPQFPKRKMVVIFVLSVLTKGSFNMNSNPPVDVSYVNNSFPYNSAGSFINFFQGLAYEHVNFIFPDALHVQSQLADLHAAENMEAEKQVKFSHGCVAVAFAEQDHSIMQVMLASTFCVFEFSMFCLVHGRRAMAIRPIPFHLQISVSAVCREPPSHSRQKAHHHGIDRLRLHRFSLSRPSRPGSTVRPQNDGISEALKSLVWHGLLFYLYTPPNQFRNEDRVPYSTSLPRVKGKRILMKLPGSSNKNISIP</sequence>
<organism evidence="2 3">
    <name type="scientific">Rhododendron griersonianum</name>
    <dbReference type="NCBI Taxonomy" id="479676"/>
    <lineage>
        <taxon>Eukaryota</taxon>
        <taxon>Viridiplantae</taxon>
        <taxon>Streptophyta</taxon>
        <taxon>Embryophyta</taxon>
        <taxon>Tracheophyta</taxon>
        <taxon>Spermatophyta</taxon>
        <taxon>Magnoliopsida</taxon>
        <taxon>eudicotyledons</taxon>
        <taxon>Gunneridae</taxon>
        <taxon>Pentapetalae</taxon>
        <taxon>asterids</taxon>
        <taxon>Ericales</taxon>
        <taxon>Ericaceae</taxon>
        <taxon>Ericoideae</taxon>
        <taxon>Rhodoreae</taxon>
        <taxon>Rhododendron</taxon>
    </lineage>
</organism>
<feature type="transmembrane region" description="Helical" evidence="1">
    <location>
        <begin position="50"/>
        <end position="74"/>
    </location>
</feature>
<comment type="caution">
    <text evidence="2">The sequence shown here is derived from an EMBL/GenBank/DDBJ whole genome shotgun (WGS) entry which is preliminary data.</text>
</comment>
<gene>
    <name evidence="2" type="ORF">RHGRI_013359</name>
</gene>
<accession>A0AAV6K5K2</accession>
<dbReference type="EMBL" id="JACTNZ010000005">
    <property type="protein sequence ID" value="KAG5547637.1"/>
    <property type="molecule type" value="Genomic_DNA"/>
</dbReference>